<dbReference type="NCBIfam" id="TIGR00152">
    <property type="entry name" value="dephospho-CoA kinase"/>
    <property type="match status" value="1"/>
</dbReference>
<protein>
    <recommendedName>
        <fullName evidence="8 9">Dephospho-CoA kinase</fullName>
        <ecNumber evidence="8 9">2.7.1.24</ecNumber>
    </recommendedName>
    <alternativeName>
        <fullName evidence="8">Dephosphocoenzyme A kinase</fullName>
    </alternativeName>
</protein>
<dbReference type="InterPro" id="IPR027417">
    <property type="entry name" value="P-loop_NTPase"/>
</dbReference>
<comment type="subcellular location">
    <subcellularLocation>
        <location evidence="8">Cytoplasm</location>
    </subcellularLocation>
</comment>
<evidence type="ECO:0000256" key="7">
    <source>
        <dbReference type="ARBA" id="ARBA00022993"/>
    </source>
</evidence>
<comment type="pathway">
    <text evidence="8">Cofactor biosynthesis; coenzyme A biosynthesis; CoA from (R)-pantothenate: step 5/5.</text>
</comment>
<dbReference type="UniPathway" id="UPA00241">
    <property type="reaction ID" value="UER00356"/>
</dbReference>
<keyword evidence="4 8" id="KW-0547">Nucleotide-binding</keyword>
<dbReference type="PROSITE" id="PS51219">
    <property type="entry name" value="DPCK"/>
    <property type="match status" value="1"/>
</dbReference>
<reference evidence="10 11" key="1">
    <citation type="submission" date="2019-01" db="EMBL/GenBank/DDBJ databases">
        <title>Vagococcus silagei sp. nov. isolated from brewer's grain.</title>
        <authorList>
            <person name="Guu J.-R."/>
        </authorList>
    </citation>
    <scope>NUCLEOTIDE SEQUENCE [LARGE SCALE GENOMIC DNA]</scope>
    <source>
        <strain evidence="10 11">2B-2</strain>
    </source>
</reference>
<comment type="function">
    <text evidence="8">Catalyzes the phosphorylation of the 3'-hydroxyl group of dephosphocoenzyme A to form coenzyme A.</text>
</comment>
<dbReference type="FunFam" id="3.40.50.300:FF:000991">
    <property type="entry name" value="Dephospho-CoA kinase"/>
    <property type="match status" value="1"/>
</dbReference>
<dbReference type="Proteomes" id="UP000310506">
    <property type="component" value="Unassembled WGS sequence"/>
</dbReference>
<comment type="caution">
    <text evidence="10">The sequence shown here is derived from an EMBL/GenBank/DDBJ whole genome shotgun (WGS) entry which is preliminary data.</text>
</comment>
<dbReference type="RefSeq" id="WP_136136334.1">
    <property type="nucleotide sequence ID" value="NZ_SDGV01000008.1"/>
</dbReference>
<name>A0A4S3B7S0_9ENTE</name>
<organism evidence="10 11">
    <name type="scientific">Vagococcus silagei</name>
    <dbReference type="NCBI Taxonomy" id="2508885"/>
    <lineage>
        <taxon>Bacteria</taxon>
        <taxon>Bacillati</taxon>
        <taxon>Bacillota</taxon>
        <taxon>Bacilli</taxon>
        <taxon>Lactobacillales</taxon>
        <taxon>Enterococcaceae</taxon>
        <taxon>Vagococcus</taxon>
    </lineage>
</organism>
<comment type="catalytic activity">
    <reaction evidence="8">
        <text>3'-dephospho-CoA + ATP = ADP + CoA + H(+)</text>
        <dbReference type="Rhea" id="RHEA:18245"/>
        <dbReference type="ChEBI" id="CHEBI:15378"/>
        <dbReference type="ChEBI" id="CHEBI:30616"/>
        <dbReference type="ChEBI" id="CHEBI:57287"/>
        <dbReference type="ChEBI" id="CHEBI:57328"/>
        <dbReference type="ChEBI" id="CHEBI:456216"/>
        <dbReference type="EC" id="2.7.1.24"/>
    </reaction>
</comment>
<dbReference type="GO" id="GO:0015937">
    <property type="term" value="P:coenzyme A biosynthetic process"/>
    <property type="evidence" value="ECO:0007669"/>
    <property type="project" value="UniProtKB-UniRule"/>
</dbReference>
<keyword evidence="6 8" id="KW-0067">ATP-binding</keyword>
<evidence type="ECO:0000256" key="5">
    <source>
        <dbReference type="ARBA" id="ARBA00022777"/>
    </source>
</evidence>
<evidence type="ECO:0000256" key="2">
    <source>
        <dbReference type="ARBA" id="ARBA00022490"/>
    </source>
</evidence>
<keyword evidence="2 8" id="KW-0963">Cytoplasm</keyword>
<proteinExistence type="inferred from homology"/>
<dbReference type="Pfam" id="PF01121">
    <property type="entry name" value="CoaE"/>
    <property type="match status" value="1"/>
</dbReference>
<dbReference type="GO" id="GO:0005524">
    <property type="term" value="F:ATP binding"/>
    <property type="evidence" value="ECO:0007669"/>
    <property type="project" value="UniProtKB-UniRule"/>
</dbReference>
<accession>A0A4S3B7S0</accession>
<keyword evidence="3 8" id="KW-0808">Transferase</keyword>
<dbReference type="InterPro" id="IPR001977">
    <property type="entry name" value="Depp_CoAkinase"/>
</dbReference>
<evidence type="ECO:0000256" key="6">
    <source>
        <dbReference type="ARBA" id="ARBA00022840"/>
    </source>
</evidence>
<keyword evidence="7 8" id="KW-0173">Coenzyme A biosynthesis</keyword>
<evidence type="ECO:0000256" key="8">
    <source>
        <dbReference type="HAMAP-Rule" id="MF_00376"/>
    </source>
</evidence>
<dbReference type="CDD" id="cd02022">
    <property type="entry name" value="DPCK"/>
    <property type="match status" value="1"/>
</dbReference>
<dbReference type="PANTHER" id="PTHR10695:SF46">
    <property type="entry name" value="BIFUNCTIONAL COENZYME A SYNTHASE-RELATED"/>
    <property type="match status" value="1"/>
</dbReference>
<dbReference type="HAMAP" id="MF_00376">
    <property type="entry name" value="Dephospho_CoA_kinase"/>
    <property type="match status" value="1"/>
</dbReference>
<dbReference type="EC" id="2.7.1.24" evidence="8 9"/>
<dbReference type="SUPFAM" id="SSF52540">
    <property type="entry name" value="P-loop containing nucleoside triphosphate hydrolases"/>
    <property type="match status" value="1"/>
</dbReference>
<gene>
    <name evidence="8" type="primary">coaE</name>
    <name evidence="10" type="ORF">ESZ54_03680</name>
</gene>
<sequence>MPLLLGLTGGIASGKSTVSQYFEQRNYPLIDADVVARKVVEPGSKGLALIVEAFGSEILASDQSLNREALGKIIFHDDTKRELLNTVLADEIKQEIVKELLYLTEANYELIVLDIPLLFEAGYDALVDQIMVVYVDEETQLNRLMLRDGIPEHEAQARIKSQMSLEEKVKKSDCVIDNSDSLELTYQQLDIWLNNYKNNLEKKS</sequence>
<keyword evidence="5 8" id="KW-0418">Kinase</keyword>
<evidence type="ECO:0000256" key="9">
    <source>
        <dbReference type="NCBIfam" id="TIGR00152"/>
    </source>
</evidence>
<evidence type="ECO:0000313" key="11">
    <source>
        <dbReference type="Proteomes" id="UP000310506"/>
    </source>
</evidence>
<dbReference type="GO" id="GO:0005737">
    <property type="term" value="C:cytoplasm"/>
    <property type="evidence" value="ECO:0007669"/>
    <property type="project" value="UniProtKB-SubCell"/>
</dbReference>
<dbReference type="GO" id="GO:0004140">
    <property type="term" value="F:dephospho-CoA kinase activity"/>
    <property type="evidence" value="ECO:0007669"/>
    <property type="project" value="UniProtKB-UniRule"/>
</dbReference>
<dbReference type="OrthoDB" id="9812943at2"/>
<feature type="binding site" evidence="8">
    <location>
        <begin position="12"/>
        <end position="17"/>
    </location>
    <ligand>
        <name>ATP</name>
        <dbReference type="ChEBI" id="CHEBI:30616"/>
    </ligand>
</feature>
<evidence type="ECO:0000256" key="4">
    <source>
        <dbReference type="ARBA" id="ARBA00022741"/>
    </source>
</evidence>
<comment type="similarity">
    <text evidence="1 8">Belongs to the CoaE family.</text>
</comment>
<evidence type="ECO:0000313" key="10">
    <source>
        <dbReference type="EMBL" id="THB61756.1"/>
    </source>
</evidence>
<dbReference type="Gene3D" id="3.40.50.300">
    <property type="entry name" value="P-loop containing nucleotide triphosphate hydrolases"/>
    <property type="match status" value="1"/>
</dbReference>
<evidence type="ECO:0000256" key="3">
    <source>
        <dbReference type="ARBA" id="ARBA00022679"/>
    </source>
</evidence>
<keyword evidence="11" id="KW-1185">Reference proteome</keyword>
<dbReference type="AlphaFoldDB" id="A0A4S3B7S0"/>
<evidence type="ECO:0000256" key="1">
    <source>
        <dbReference type="ARBA" id="ARBA00009018"/>
    </source>
</evidence>
<dbReference type="PANTHER" id="PTHR10695">
    <property type="entry name" value="DEPHOSPHO-COA KINASE-RELATED"/>
    <property type="match status" value="1"/>
</dbReference>
<dbReference type="EMBL" id="SDGV01000008">
    <property type="protein sequence ID" value="THB61756.1"/>
    <property type="molecule type" value="Genomic_DNA"/>
</dbReference>